<dbReference type="Proteomes" id="UP001141327">
    <property type="component" value="Unassembled WGS sequence"/>
</dbReference>
<keyword evidence="3" id="KW-1185">Reference proteome</keyword>
<feature type="region of interest" description="Disordered" evidence="1">
    <location>
        <begin position="179"/>
        <end position="204"/>
    </location>
</feature>
<dbReference type="EMBL" id="JAPMOS010000443">
    <property type="protein sequence ID" value="KAJ4452593.1"/>
    <property type="molecule type" value="Genomic_DNA"/>
</dbReference>
<protein>
    <submittedName>
        <fullName evidence="2">Uncharacterized protein</fullName>
    </submittedName>
</protein>
<organism evidence="2 3">
    <name type="scientific">Paratrimastix pyriformis</name>
    <dbReference type="NCBI Taxonomy" id="342808"/>
    <lineage>
        <taxon>Eukaryota</taxon>
        <taxon>Metamonada</taxon>
        <taxon>Preaxostyla</taxon>
        <taxon>Paratrimastigidae</taxon>
        <taxon>Paratrimastix</taxon>
    </lineage>
</organism>
<accession>A0ABQ8U0L6</accession>
<sequence>MARPILQIAGCLKEAHFFYHPGMNTAAKFLRFDKFRRVLLDMVHFFKLGRARSLRVPADLDALDQAALRLLHSYGEAFDTVPLKAHLLWHTRYSARGNWCGQLCEPERILGMLYELAPSARCGHGAPRDRDHTRVPSFCLIQGPGERCSLNSYGQTRVAPSHAKIPICSPMPVSSGLTLPADRPMSSRSATIPASSRRDAPKQMPSEPICLLSRLLLGPSFIPVLGGGQHPLDMLPTSAEFEPSTGLYWHQFSLFARRTFALARSPHSLLQGRVECLRAPAKISQCLG</sequence>
<comment type="caution">
    <text evidence="2">The sequence shown here is derived from an EMBL/GenBank/DDBJ whole genome shotgun (WGS) entry which is preliminary data.</text>
</comment>
<evidence type="ECO:0000256" key="1">
    <source>
        <dbReference type="SAM" id="MobiDB-lite"/>
    </source>
</evidence>
<evidence type="ECO:0000313" key="2">
    <source>
        <dbReference type="EMBL" id="KAJ4452593.1"/>
    </source>
</evidence>
<reference evidence="2" key="1">
    <citation type="journal article" date="2022" name="bioRxiv">
        <title>Genomics of Preaxostyla Flagellates Illuminates Evolutionary Transitions and the Path Towards Mitochondrial Loss.</title>
        <authorList>
            <person name="Novak L.V.F."/>
            <person name="Treitli S.C."/>
            <person name="Pyrih J."/>
            <person name="Halakuc P."/>
            <person name="Pipaliya S.V."/>
            <person name="Vacek V."/>
            <person name="Brzon O."/>
            <person name="Soukal P."/>
            <person name="Eme L."/>
            <person name="Dacks J.B."/>
            <person name="Karnkowska A."/>
            <person name="Elias M."/>
            <person name="Hampl V."/>
        </authorList>
    </citation>
    <scope>NUCLEOTIDE SEQUENCE</scope>
    <source>
        <strain evidence="2">RCP-MX</strain>
    </source>
</reference>
<name>A0ABQ8U0L6_9EUKA</name>
<evidence type="ECO:0000313" key="3">
    <source>
        <dbReference type="Proteomes" id="UP001141327"/>
    </source>
</evidence>
<gene>
    <name evidence="2" type="ORF">PAPYR_13204</name>
</gene>
<proteinExistence type="predicted"/>